<accession>L7EY07</accession>
<evidence type="ECO:0000313" key="2">
    <source>
        <dbReference type="EMBL" id="ELP63566.1"/>
    </source>
</evidence>
<gene>
    <name evidence="2" type="ORF">STRTUCAR8_00696</name>
</gene>
<evidence type="ECO:0000256" key="1">
    <source>
        <dbReference type="SAM" id="MobiDB-lite"/>
    </source>
</evidence>
<dbReference type="PATRIC" id="fig|698760.3.peg.7531"/>
<proteinExistence type="predicted"/>
<name>L7EY07_STRT8</name>
<feature type="region of interest" description="Disordered" evidence="1">
    <location>
        <begin position="1"/>
        <end position="49"/>
    </location>
</feature>
<comment type="caution">
    <text evidence="2">The sequence shown here is derived from an EMBL/GenBank/DDBJ whole genome shotgun (WGS) entry which is preliminary data.</text>
</comment>
<sequence>MPPAPESADRPHSRTPFPLRDNPVEAVHARRRSKREPNHCSPALVPAVS</sequence>
<dbReference type="EMBL" id="AEJB01000514">
    <property type="protein sequence ID" value="ELP63566.1"/>
    <property type="molecule type" value="Genomic_DNA"/>
</dbReference>
<dbReference type="Proteomes" id="UP000010931">
    <property type="component" value="Unassembled WGS sequence"/>
</dbReference>
<protein>
    <submittedName>
        <fullName evidence="2">Uncharacterized protein</fullName>
    </submittedName>
</protein>
<organism evidence="2 3">
    <name type="scientific">Streptomyces turgidiscabies (strain Car8)</name>
    <dbReference type="NCBI Taxonomy" id="698760"/>
    <lineage>
        <taxon>Bacteria</taxon>
        <taxon>Bacillati</taxon>
        <taxon>Actinomycetota</taxon>
        <taxon>Actinomycetes</taxon>
        <taxon>Kitasatosporales</taxon>
        <taxon>Streptomycetaceae</taxon>
        <taxon>Streptomyces</taxon>
    </lineage>
</organism>
<reference evidence="2 3" key="1">
    <citation type="journal article" date="2011" name="Plasmid">
        <title>Streptomyces turgidiscabies Car8 contains a modular pathogenicity island that shares virulence genes with other actinobacterial plant pathogens.</title>
        <authorList>
            <person name="Huguet-Tapia J.C."/>
            <person name="Badger J.H."/>
            <person name="Loria R."/>
            <person name="Pettis G.S."/>
        </authorList>
    </citation>
    <scope>NUCLEOTIDE SEQUENCE [LARGE SCALE GENOMIC DNA]</scope>
    <source>
        <strain evidence="2 3">Car8</strain>
    </source>
</reference>
<keyword evidence="3" id="KW-1185">Reference proteome</keyword>
<evidence type="ECO:0000313" key="3">
    <source>
        <dbReference type="Proteomes" id="UP000010931"/>
    </source>
</evidence>
<dbReference type="AlphaFoldDB" id="L7EY07"/>